<evidence type="ECO:0000256" key="1">
    <source>
        <dbReference type="SAM" id="MobiDB-lite"/>
    </source>
</evidence>
<accession>A0A6J4N9F4</accession>
<feature type="compositionally biased region" description="Basic residues" evidence="1">
    <location>
        <begin position="43"/>
        <end position="64"/>
    </location>
</feature>
<feature type="non-terminal residue" evidence="2">
    <location>
        <position position="154"/>
    </location>
</feature>
<protein>
    <submittedName>
        <fullName evidence="2">FIG018426: putative septation inhibitor protein</fullName>
    </submittedName>
</protein>
<feature type="compositionally biased region" description="Basic residues" evidence="1">
    <location>
        <begin position="93"/>
        <end position="105"/>
    </location>
</feature>
<evidence type="ECO:0000313" key="2">
    <source>
        <dbReference type="EMBL" id="CAA9376691.1"/>
    </source>
</evidence>
<gene>
    <name evidence="2" type="ORF">AVDCRST_MAG06-570</name>
</gene>
<dbReference type="AlphaFoldDB" id="A0A6J4N9F4"/>
<feature type="non-terminal residue" evidence="2">
    <location>
        <position position="1"/>
    </location>
</feature>
<feature type="compositionally biased region" description="Basic and acidic residues" evidence="1">
    <location>
        <begin position="65"/>
        <end position="80"/>
    </location>
</feature>
<sequence>GQAVRAQQVHRPDRGSPDHAALRPRAAARGAGHRLDRLLLPRGARRPLRGARAGGRRPRLHGRPRPVELHDRLRPGDARAGHLGPSLHPAGSRPRRGRRHARLLHRRPDLDLHLLRRQRRPLRRAGDERPRPVQPRGRHRPDGRRLHLRHPLGV</sequence>
<feature type="compositionally biased region" description="Basic residues" evidence="1">
    <location>
        <begin position="136"/>
        <end position="154"/>
    </location>
</feature>
<reference evidence="2" key="1">
    <citation type="submission" date="2020-02" db="EMBL/GenBank/DDBJ databases">
        <authorList>
            <person name="Meier V. D."/>
        </authorList>
    </citation>
    <scope>NUCLEOTIDE SEQUENCE</scope>
    <source>
        <strain evidence="2">AVDCRST_MAG06</strain>
    </source>
</reference>
<name>A0A6J4N9F4_9ACTN</name>
<organism evidence="2">
    <name type="scientific">uncultured Nocardioides sp</name>
    <dbReference type="NCBI Taxonomy" id="198441"/>
    <lineage>
        <taxon>Bacteria</taxon>
        <taxon>Bacillati</taxon>
        <taxon>Actinomycetota</taxon>
        <taxon>Actinomycetes</taxon>
        <taxon>Propionibacteriales</taxon>
        <taxon>Nocardioidaceae</taxon>
        <taxon>Nocardioides</taxon>
        <taxon>environmental samples</taxon>
    </lineage>
</organism>
<dbReference type="EMBL" id="CADCUP010000039">
    <property type="protein sequence ID" value="CAA9376691.1"/>
    <property type="molecule type" value="Genomic_DNA"/>
</dbReference>
<feature type="region of interest" description="Disordered" evidence="1">
    <location>
        <begin position="1"/>
        <end position="154"/>
    </location>
</feature>
<feature type="compositionally biased region" description="Basic and acidic residues" evidence="1">
    <location>
        <begin position="10"/>
        <end position="21"/>
    </location>
</feature>
<proteinExistence type="predicted"/>